<reference evidence="1 2" key="1">
    <citation type="submission" date="2016-10" db="EMBL/GenBank/DDBJ databases">
        <authorList>
            <person name="de Groot N.N."/>
        </authorList>
    </citation>
    <scope>NUCLEOTIDE SEQUENCE [LARGE SCALE GENOMIC DNA]</scope>
    <source>
        <strain evidence="1 2">DSM 22489</strain>
    </source>
</reference>
<dbReference type="InterPro" id="IPR057955">
    <property type="entry name" value="SF0329-like"/>
</dbReference>
<dbReference type="OrthoDB" id="9815878at2"/>
<evidence type="ECO:0000313" key="1">
    <source>
        <dbReference type="EMBL" id="SEG23215.1"/>
    </source>
</evidence>
<keyword evidence="2" id="KW-1185">Reference proteome</keyword>
<evidence type="ECO:0000313" key="2">
    <source>
        <dbReference type="Proteomes" id="UP000236728"/>
    </source>
</evidence>
<organism evidence="1 2">
    <name type="scientific">Bryocella elongata</name>
    <dbReference type="NCBI Taxonomy" id="863522"/>
    <lineage>
        <taxon>Bacteria</taxon>
        <taxon>Pseudomonadati</taxon>
        <taxon>Acidobacteriota</taxon>
        <taxon>Terriglobia</taxon>
        <taxon>Terriglobales</taxon>
        <taxon>Acidobacteriaceae</taxon>
        <taxon>Bryocella</taxon>
    </lineage>
</organism>
<proteinExistence type="predicted"/>
<dbReference type="RefSeq" id="WP_103933167.1">
    <property type="nucleotide sequence ID" value="NZ_FNVA01000003.1"/>
</dbReference>
<dbReference type="AlphaFoldDB" id="A0A1H5YHX1"/>
<dbReference type="EMBL" id="FNVA01000003">
    <property type="protein sequence ID" value="SEG23215.1"/>
    <property type="molecule type" value="Genomic_DNA"/>
</dbReference>
<dbReference type="Proteomes" id="UP000236728">
    <property type="component" value="Unassembled WGS sequence"/>
</dbReference>
<gene>
    <name evidence="1" type="ORF">SAMN05421819_2303</name>
</gene>
<accession>A0A1H5YHX1</accession>
<name>A0A1H5YHX1_9BACT</name>
<sequence length="166" mass="18822">MQWSKLKSRIRSFITPELRDRIDFHVTSYRRSHDEAEKLWVTVDGSQVFIASWYQHQFAGAKRTSAGALARDGRGRLVRDPAIPASIRRAEELELHLPQDVGDSLSAYLDLSADEALRSSDPFVVALAMIDRRVGRGRLEKAKGRTGEHSLIRLFYELRMSAIAEA</sequence>
<protein>
    <submittedName>
        <fullName evidence="1">Uncharacterized protein</fullName>
    </submittedName>
</protein>
<dbReference type="Pfam" id="PF25753">
    <property type="entry name" value="SF0329"/>
    <property type="match status" value="1"/>
</dbReference>